<dbReference type="OrthoDB" id="2442898at2759"/>
<dbReference type="EMBL" id="HG739113">
    <property type="protein sequence ID" value="CDP07924.1"/>
    <property type="molecule type" value="Genomic_DNA"/>
</dbReference>
<dbReference type="SUPFAM" id="SSF53098">
    <property type="entry name" value="Ribonuclease H-like"/>
    <property type="match status" value="1"/>
</dbReference>
<dbReference type="OMA" id="FRHANGL"/>
<feature type="domain" description="DUF659" evidence="1">
    <location>
        <begin position="1"/>
        <end position="112"/>
    </location>
</feature>
<dbReference type="InParanoid" id="A0A068UI67"/>
<name>A0A068UI67_COFCA</name>
<accession>A0A068UI67</accession>
<organism evidence="2 3">
    <name type="scientific">Coffea canephora</name>
    <name type="common">Robusta coffee</name>
    <dbReference type="NCBI Taxonomy" id="49390"/>
    <lineage>
        <taxon>Eukaryota</taxon>
        <taxon>Viridiplantae</taxon>
        <taxon>Streptophyta</taxon>
        <taxon>Embryophyta</taxon>
        <taxon>Tracheophyta</taxon>
        <taxon>Spermatophyta</taxon>
        <taxon>Magnoliopsida</taxon>
        <taxon>eudicotyledons</taxon>
        <taxon>Gunneridae</taxon>
        <taxon>Pentapetalae</taxon>
        <taxon>asterids</taxon>
        <taxon>lamiids</taxon>
        <taxon>Gentianales</taxon>
        <taxon>Rubiaceae</taxon>
        <taxon>Ixoroideae</taxon>
        <taxon>Gardenieae complex</taxon>
        <taxon>Bertiereae - Coffeeae clade</taxon>
        <taxon>Coffeeae</taxon>
        <taxon>Coffea</taxon>
    </lineage>
</organism>
<dbReference type="InterPro" id="IPR012337">
    <property type="entry name" value="RNaseH-like_sf"/>
</dbReference>
<dbReference type="Proteomes" id="UP000295252">
    <property type="component" value="Chromosome III"/>
</dbReference>
<evidence type="ECO:0000313" key="3">
    <source>
        <dbReference type="Proteomes" id="UP000295252"/>
    </source>
</evidence>
<dbReference type="PhylomeDB" id="A0A068UI67"/>
<proteinExistence type="predicted"/>
<reference evidence="3" key="1">
    <citation type="journal article" date="2014" name="Science">
        <title>The coffee genome provides insight into the convergent evolution of caffeine biosynthesis.</title>
        <authorList>
            <person name="Denoeud F."/>
            <person name="Carretero-Paulet L."/>
            <person name="Dereeper A."/>
            <person name="Droc G."/>
            <person name="Guyot R."/>
            <person name="Pietrella M."/>
            <person name="Zheng C."/>
            <person name="Alberti A."/>
            <person name="Anthony F."/>
            <person name="Aprea G."/>
            <person name="Aury J.M."/>
            <person name="Bento P."/>
            <person name="Bernard M."/>
            <person name="Bocs S."/>
            <person name="Campa C."/>
            <person name="Cenci A."/>
            <person name="Combes M.C."/>
            <person name="Crouzillat D."/>
            <person name="Da Silva C."/>
            <person name="Daddiego L."/>
            <person name="De Bellis F."/>
            <person name="Dussert S."/>
            <person name="Garsmeur O."/>
            <person name="Gayraud T."/>
            <person name="Guignon V."/>
            <person name="Jahn K."/>
            <person name="Jamilloux V."/>
            <person name="Joet T."/>
            <person name="Labadie K."/>
            <person name="Lan T."/>
            <person name="Leclercq J."/>
            <person name="Lepelley M."/>
            <person name="Leroy T."/>
            <person name="Li L.T."/>
            <person name="Librado P."/>
            <person name="Lopez L."/>
            <person name="Munoz A."/>
            <person name="Noel B."/>
            <person name="Pallavicini A."/>
            <person name="Perrotta G."/>
            <person name="Poncet V."/>
            <person name="Pot D."/>
            <person name="Priyono X."/>
            <person name="Rigoreau M."/>
            <person name="Rouard M."/>
            <person name="Rozas J."/>
            <person name="Tranchant-Dubreuil C."/>
            <person name="VanBuren R."/>
            <person name="Zhang Q."/>
            <person name="Andrade A.C."/>
            <person name="Argout X."/>
            <person name="Bertrand B."/>
            <person name="de Kochko A."/>
            <person name="Graziosi G."/>
            <person name="Henry R.J."/>
            <person name="Jayarama X."/>
            <person name="Ming R."/>
            <person name="Nagai C."/>
            <person name="Rounsley S."/>
            <person name="Sankoff D."/>
            <person name="Giuliano G."/>
            <person name="Albert V.A."/>
            <person name="Wincker P."/>
            <person name="Lashermes P."/>
        </authorList>
    </citation>
    <scope>NUCLEOTIDE SEQUENCE [LARGE SCALE GENOMIC DNA]</scope>
    <source>
        <strain evidence="3">cv. DH200-94</strain>
    </source>
</reference>
<protein>
    <recommendedName>
        <fullName evidence="1">DUF659 domain-containing protein</fullName>
    </recommendedName>
</protein>
<dbReference type="STRING" id="49390.A0A068UI67"/>
<dbReference type="PANTHER" id="PTHR32166">
    <property type="entry name" value="OSJNBA0013A04.12 PROTEIN"/>
    <property type="match status" value="1"/>
</dbReference>
<evidence type="ECO:0000259" key="1">
    <source>
        <dbReference type="Pfam" id="PF04937"/>
    </source>
</evidence>
<evidence type="ECO:0000313" key="2">
    <source>
        <dbReference type="EMBL" id="CDP07924.1"/>
    </source>
</evidence>
<dbReference type="Gramene" id="CDP07924">
    <property type="protein sequence ID" value="CDP07924"/>
    <property type="gene ID" value="GSCOC_T00025438001"/>
</dbReference>
<keyword evidence="3" id="KW-1185">Reference proteome</keyword>
<dbReference type="InterPro" id="IPR007021">
    <property type="entry name" value="DUF659"/>
</dbReference>
<dbReference type="PANTHER" id="PTHR32166:SF74">
    <property type="entry name" value="OS05G0256350 PROTEIN"/>
    <property type="match status" value="1"/>
</dbReference>
<gene>
    <name evidence="2" type="ORF">GSCOC_T00025438001</name>
</gene>
<sequence>MSDGWSDQRKRTMNNFLVNSPADTVFLSSVDTTDISKTVQKLFELLDGIMKKIGKDNIVQVFTDNASNYKAARKILMEKRKRLFWTPCAAHCTDLMLEDVQKFDSLHKVIIQKAISVVTYIYSWGTVINWMKQLTNGKELIRPRVTRFATSNLTMRRLSELKGNLFTFFSSDKWKTSEDQLSHHLHAVGYYLNSQFQYSPDFRSDANIKRGLYDCIAKMVPESSERVKIDLQLDDFRHANGLFGHENVVLTRNKNSPTDWWESYDDECPELNNFAIRILNLTCNSSGISHSNDLVFVMYNLKLKERQRQK</sequence>
<dbReference type="AlphaFoldDB" id="A0A068UI67"/>
<dbReference type="Pfam" id="PF04937">
    <property type="entry name" value="DUF659"/>
    <property type="match status" value="1"/>
</dbReference>